<evidence type="ECO:0000259" key="3">
    <source>
        <dbReference type="Pfam" id="PF00149"/>
    </source>
</evidence>
<dbReference type="EMBL" id="JBBYHR010000002">
    <property type="protein sequence ID" value="MEL1243363.1"/>
    <property type="molecule type" value="Genomic_DNA"/>
</dbReference>
<dbReference type="PROSITE" id="PS51257">
    <property type="entry name" value="PROKAR_LIPOPROTEIN"/>
    <property type="match status" value="1"/>
</dbReference>
<sequence length="1240" mass="140620">MKIFSDTIAAKGNIKILTCLLALISLYSCATYKPEYGAATGPVPVNDTAKTAKPAHRFYLIGDAGYANEAPTQAMLSVITEKLDKEEKNTTLLYLGDNIYPEGMAPDNGSQERKDGEASLASQMKLSKLFPGQTLMIPGNHDWYNGYEGLRQEEKFINKYTGKKSFLPGKGCAIEDVKISDNITLITIDSQWYIEDWDDYPDINDNCNIKTREQLFTEFEDLLNKNQGKTIIVAVHHPLMSNGSHGGQFSLKKQLFPLPYNVPMPILGSLINLARKASGYSTQDIQSRVYTSFSKRIKTLIQDKDNVIVVSGHDHNLQYIHHDNINQIISGAGSKVEAARVTYPEDFSYGGTGYAILDINDDGTARVFYYKVKDGKEEQLFEKKLLEKTEIVIKDYPTTFAPVVSASVYTPEMTDKSGFHRFLFGEHYRKYYSLPIQAPTVKLDTLYGGLVPKKTGGGHQTHSLRLQAPDGKEYAMRGIKKSATRFLQAVAFKERYIGDELENTFAESFLLDFYTTSHPYTPLIAGRLAGAIGVYHTNPQLFYIPKQNALKEYNNDFGDELYMIEEQVGKEQKDVESLGKPDDIAGTAEMLQNLRKDRKYSVDEKAYIRARLFDMLIGDWDRHSDQWKWGEYKKDGKVIYKPIPKDRDQAFSRYDGALMSILMNIPALRHMQTFKDDIRNVKWFNREPYPLDLAVITTASEKDWLDEAAYIREHLTDAAIDDAFAHLPKEMQDETIEGIKNKLKIRKEHLNEFALNYRDVLLKTVLIAGTDKKERFTITRLLKGETKVEILSLKDGETLFFSKTYTHKKTKEIWIYGLDDDDIFEVKGRPENPILLRLLGGQNHDTYHIENGRKVKVYDFKSKKNSFEVDKRTALILTDDYETNSYDPDKPKYNVVAGYPAIGYNPDDGVKVGASVNYTINNFNRRPFSQSHTVKGNYYFATDGFELKYAGKFMNAAARWNIGMDVQFTSPNFSINYFGMGNETKNPDDQLGMDYNRVKLQKFSVAPSFFKESRNGSLTQFGAIFETIEVDGTVNRYVNQPGVLKPYLFEHRQYAGIDGKYSFRNYDNASLPALGMFFYVAAGWKTSIDDTKRNFPHAEASIGIIHKITADENLVFASMAKGKANFSNGFEFYQAATLGGDADLRGYRRERFTGKRSVYQSTDIRLTLGRVKTSFIPMKYGVFGGYDFGRVWVSDDTSEKWHQSVGGGAWLNGLDVVTAKVFYFQGTDGGRMAFGLSFGI</sequence>
<gene>
    <name evidence="4" type="ORF">AAEO56_03745</name>
</gene>
<dbReference type="Pfam" id="PF00149">
    <property type="entry name" value="Metallophos"/>
    <property type="match status" value="1"/>
</dbReference>
<comment type="caution">
    <text evidence="4">The sequence shown here is derived from an EMBL/GenBank/DDBJ whole genome shotgun (WGS) entry which is preliminary data.</text>
</comment>
<keyword evidence="1" id="KW-0732">Signal</keyword>
<name>A0ABU9HT77_9FLAO</name>
<dbReference type="InterPro" id="IPR029052">
    <property type="entry name" value="Metallo-depent_PP-like"/>
</dbReference>
<dbReference type="InterPro" id="IPR004843">
    <property type="entry name" value="Calcineurin-like_PHP"/>
</dbReference>
<dbReference type="Gene3D" id="3.60.21.10">
    <property type="match status" value="1"/>
</dbReference>
<feature type="domain" description="Calcineurin-like phosphoesterase" evidence="3">
    <location>
        <begin position="57"/>
        <end position="315"/>
    </location>
</feature>
<evidence type="ECO:0000313" key="4">
    <source>
        <dbReference type="EMBL" id="MEL1243363.1"/>
    </source>
</evidence>
<proteinExistence type="predicted"/>
<evidence type="ECO:0000256" key="1">
    <source>
        <dbReference type="ARBA" id="ARBA00022729"/>
    </source>
</evidence>
<reference evidence="4 5" key="1">
    <citation type="submission" date="2024-04" db="EMBL/GenBank/DDBJ databases">
        <title>Flavobacterium sp. DGU11 16S ribosomal RNA gene Genome sequencing and assembly.</title>
        <authorList>
            <person name="Park S."/>
        </authorList>
    </citation>
    <scope>NUCLEOTIDE SEQUENCE [LARGE SCALE GENOMIC DNA]</scope>
    <source>
        <strain evidence="4 5">DGU11</strain>
    </source>
</reference>
<dbReference type="RefSeq" id="WP_341695684.1">
    <property type="nucleotide sequence ID" value="NZ_JBBYHR010000002.1"/>
</dbReference>
<dbReference type="Proteomes" id="UP001464555">
    <property type="component" value="Unassembled WGS sequence"/>
</dbReference>
<dbReference type="PANTHER" id="PTHR10161">
    <property type="entry name" value="TARTRATE-RESISTANT ACID PHOSPHATASE TYPE 5"/>
    <property type="match status" value="1"/>
</dbReference>
<keyword evidence="2" id="KW-0378">Hydrolase</keyword>
<accession>A0ABU9HT77</accession>
<protein>
    <submittedName>
        <fullName evidence="4">Metallophosphoesterase</fullName>
    </submittedName>
</protein>
<dbReference type="SUPFAM" id="SSF56300">
    <property type="entry name" value="Metallo-dependent phosphatases"/>
    <property type="match status" value="1"/>
</dbReference>
<evidence type="ECO:0000313" key="5">
    <source>
        <dbReference type="Proteomes" id="UP001464555"/>
    </source>
</evidence>
<evidence type="ECO:0000256" key="2">
    <source>
        <dbReference type="ARBA" id="ARBA00022801"/>
    </source>
</evidence>
<dbReference type="PANTHER" id="PTHR10161:SF14">
    <property type="entry name" value="TARTRATE-RESISTANT ACID PHOSPHATASE TYPE 5"/>
    <property type="match status" value="1"/>
</dbReference>
<keyword evidence="5" id="KW-1185">Reference proteome</keyword>
<organism evidence="4 5">
    <name type="scientific">Flavobacterium arundinis</name>
    <dbReference type="NCBI Taxonomy" id="3139143"/>
    <lineage>
        <taxon>Bacteria</taxon>
        <taxon>Pseudomonadati</taxon>
        <taxon>Bacteroidota</taxon>
        <taxon>Flavobacteriia</taxon>
        <taxon>Flavobacteriales</taxon>
        <taxon>Flavobacteriaceae</taxon>
        <taxon>Flavobacterium</taxon>
    </lineage>
</organism>
<dbReference type="InterPro" id="IPR051558">
    <property type="entry name" value="Metallophosphoesterase_PAP"/>
</dbReference>